<gene>
    <name evidence="7" type="primary">ppa</name>
    <name evidence="8" type="ORF">SAMN04488023_13152</name>
</gene>
<dbReference type="GO" id="GO:0004427">
    <property type="term" value="F:inorganic diphosphate phosphatase activity"/>
    <property type="evidence" value="ECO:0007669"/>
    <property type="project" value="UniProtKB-UniRule"/>
</dbReference>
<evidence type="ECO:0000256" key="6">
    <source>
        <dbReference type="ARBA" id="ARBA00047820"/>
    </source>
</evidence>
<dbReference type="RefSeq" id="WP_090887413.1">
    <property type="nucleotide sequence ID" value="NZ_FOGG01000031.1"/>
</dbReference>
<organism evidence="8 9">
    <name type="scientific">Pedobacter rhizosphaerae</name>
    <dbReference type="NCBI Taxonomy" id="390241"/>
    <lineage>
        <taxon>Bacteria</taxon>
        <taxon>Pseudomonadati</taxon>
        <taxon>Bacteroidota</taxon>
        <taxon>Sphingobacteriia</taxon>
        <taxon>Sphingobacteriales</taxon>
        <taxon>Sphingobacteriaceae</taxon>
        <taxon>Pedobacter</taxon>
    </lineage>
</organism>
<dbReference type="CDD" id="cd00412">
    <property type="entry name" value="pyrophosphatase"/>
    <property type="match status" value="1"/>
</dbReference>
<accession>A0A1H9UJF7</accession>
<feature type="binding site" evidence="7">
    <location>
        <position position="76"/>
    </location>
    <ligand>
        <name>Mg(2+)</name>
        <dbReference type="ChEBI" id="CHEBI:18420"/>
        <label>1</label>
    </ligand>
</feature>
<dbReference type="GO" id="GO:0000287">
    <property type="term" value="F:magnesium ion binding"/>
    <property type="evidence" value="ECO:0007669"/>
    <property type="project" value="UniProtKB-UniRule"/>
</dbReference>
<dbReference type="Gene3D" id="3.90.80.10">
    <property type="entry name" value="Inorganic pyrophosphatase"/>
    <property type="match status" value="1"/>
</dbReference>
<feature type="binding site" evidence="7">
    <location>
        <position position="145"/>
    </location>
    <ligand>
        <name>substrate</name>
    </ligand>
</feature>
<dbReference type="GO" id="GO:0006796">
    <property type="term" value="P:phosphate-containing compound metabolic process"/>
    <property type="evidence" value="ECO:0007669"/>
    <property type="project" value="InterPro"/>
</dbReference>
<evidence type="ECO:0000256" key="7">
    <source>
        <dbReference type="HAMAP-Rule" id="MF_00209"/>
    </source>
</evidence>
<comment type="subcellular location">
    <subcellularLocation>
        <location evidence="7">Cytoplasm</location>
    </subcellularLocation>
</comment>
<dbReference type="GO" id="GO:0005737">
    <property type="term" value="C:cytoplasm"/>
    <property type="evidence" value="ECO:0007669"/>
    <property type="project" value="UniProtKB-SubCell"/>
</dbReference>
<dbReference type="Proteomes" id="UP000199572">
    <property type="component" value="Unassembled WGS sequence"/>
</dbReference>
<evidence type="ECO:0000256" key="2">
    <source>
        <dbReference type="ARBA" id="ARBA00022490"/>
    </source>
</evidence>
<dbReference type="FunFam" id="3.90.80.10:FF:000003">
    <property type="entry name" value="Inorganic pyrophosphatase"/>
    <property type="match status" value="1"/>
</dbReference>
<dbReference type="InterPro" id="IPR008162">
    <property type="entry name" value="Pyrophosphatase"/>
</dbReference>
<dbReference type="AlphaFoldDB" id="A0A1H9UJF7"/>
<feature type="binding site" evidence="7">
    <location>
        <position position="71"/>
    </location>
    <ligand>
        <name>Mg(2+)</name>
        <dbReference type="ChEBI" id="CHEBI:18420"/>
        <label>1</label>
    </ligand>
</feature>
<comment type="catalytic activity">
    <reaction evidence="6 7">
        <text>diphosphate + H2O = 2 phosphate + H(+)</text>
        <dbReference type="Rhea" id="RHEA:24576"/>
        <dbReference type="ChEBI" id="CHEBI:15377"/>
        <dbReference type="ChEBI" id="CHEBI:15378"/>
        <dbReference type="ChEBI" id="CHEBI:33019"/>
        <dbReference type="ChEBI" id="CHEBI:43474"/>
        <dbReference type="EC" id="3.6.1.1"/>
    </reaction>
</comment>
<feature type="binding site" evidence="7">
    <location>
        <position position="61"/>
    </location>
    <ligand>
        <name>substrate</name>
    </ligand>
</feature>
<comment type="similarity">
    <text evidence="7">Belongs to the PPase family.</text>
</comment>
<dbReference type="Pfam" id="PF00719">
    <property type="entry name" value="Pyrophosphatase"/>
    <property type="match status" value="1"/>
</dbReference>
<proteinExistence type="inferred from homology"/>
<comment type="cofactor">
    <cofactor evidence="1 7">
        <name>Mg(2+)</name>
        <dbReference type="ChEBI" id="CHEBI:18420"/>
    </cofactor>
</comment>
<evidence type="ECO:0000256" key="3">
    <source>
        <dbReference type="ARBA" id="ARBA00022723"/>
    </source>
</evidence>
<feature type="binding site" evidence="7">
    <location>
        <position position="35"/>
    </location>
    <ligand>
        <name>substrate</name>
    </ligand>
</feature>
<dbReference type="PANTHER" id="PTHR10286">
    <property type="entry name" value="INORGANIC PYROPHOSPHATASE"/>
    <property type="match status" value="1"/>
</dbReference>
<keyword evidence="3 7" id="KW-0479">Metal-binding</keyword>
<reference evidence="8 9" key="1">
    <citation type="submission" date="2016-10" db="EMBL/GenBank/DDBJ databases">
        <authorList>
            <person name="de Groot N.N."/>
        </authorList>
    </citation>
    <scope>NUCLEOTIDE SEQUENCE [LARGE SCALE GENOMIC DNA]</scope>
    <source>
        <strain evidence="8 9">DSM 18610</strain>
    </source>
</reference>
<evidence type="ECO:0000256" key="4">
    <source>
        <dbReference type="ARBA" id="ARBA00022801"/>
    </source>
</evidence>
<dbReference type="InterPro" id="IPR036649">
    <property type="entry name" value="Pyrophosphatase_sf"/>
</dbReference>
<evidence type="ECO:0000313" key="8">
    <source>
        <dbReference type="EMBL" id="SES09576.1"/>
    </source>
</evidence>
<evidence type="ECO:0000256" key="1">
    <source>
        <dbReference type="ARBA" id="ARBA00001946"/>
    </source>
</evidence>
<protein>
    <recommendedName>
        <fullName evidence="7">Inorganic pyrophosphatase</fullName>
        <ecNumber evidence="7">3.6.1.1</ecNumber>
    </recommendedName>
    <alternativeName>
        <fullName evidence="7">Pyrophosphate phospho-hydrolase</fullName>
        <shortName evidence="7">PPase</shortName>
    </alternativeName>
</protein>
<comment type="function">
    <text evidence="7">Catalyzes the hydrolysis of inorganic pyrophosphate (PPi) forming two phosphate ions.</text>
</comment>
<keyword evidence="5 7" id="KW-0460">Magnesium</keyword>
<keyword evidence="2 7" id="KW-0963">Cytoplasm</keyword>
<dbReference type="EMBL" id="FOGG01000031">
    <property type="protein sequence ID" value="SES09576.1"/>
    <property type="molecule type" value="Genomic_DNA"/>
</dbReference>
<dbReference type="SUPFAM" id="SSF50324">
    <property type="entry name" value="Inorganic pyrophosphatase"/>
    <property type="match status" value="1"/>
</dbReference>
<name>A0A1H9UJF7_9SPHI</name>
<sequence>MAKDEHHAWHSVSPGANVPEIVNAIIEIPKGSKAKYEIDKESGLIKLDRVLFSSVMYPANYGFIPQTYCDDKDPLDILVLCSVDVYPMTVIEAKVVGVMHMVDNGEQDDKIIAVAKNDMSVNYINDLDELPPHTMKEIVRFFQDYKALEEKNVTIEHLLGVRYAHKVIKESIELYNTTFRELA</sequence>
<keyword evidence="4 7" id="KW-0378">Hydrolase</keyword>
<dbReference type="HAMAP" id="MF_00209">
    <property type="entry name" value="Inorganic_PPase"/>
    <property type="match status" value="1"/>
</dbReference>
<keyword evidence="9" id="KW-1185">Reference proteome</keyword>
<feature type="binding site" evidence="7">
    <location>
        <position position="49"/>
    </location>
    <ligand>
        <name>substrate</name>
    </ligand>
</feature>
<dbReference type="STRING" id="390241.SAMN04488023_13152"/>
<evidence type="ECO:0000256" key="5">
    <source>
        <dbReference type="ARBA" id="ARBA00022842"/>
    </source>
</evidence>
<feature type="binding site" evidence="7">
    <location>
        <position position="108"/>
    </location>
    <ligand>
        <name>Mg(2+)</name>
        <dbReference type="ChEBI" id="CHEBI:18420"/>
        <label>1</label>
    </ligand>
</feature>
<feature type="binding site" evidence="7">
    <location>
        <position position="76"/>
    </location>
    <ligand>
        <name>Mg(2+)</name>
        <dbReference type="ChEBI" id="CHEBI:18420"/>
        <label>2</label>
    </ligand>
</feature>
<evidence type="ECO:0000313" key="9">
    <source>
        <dbReference type="Proteomes" id="UP000199572"/>
    </source>
</evidence>
<dbReference type="OrthoDB" id="5187599at2"/>
<dbReference type="EC" id="3.6.1.1" evidence="7"/>
<comment type="subunit">
    <text evidence="7">Homohexamer.</text>
</comment>